<keyword evidence="13 14" id="KW-0998">Cell outer membrane</keyword>
<dbReference type="InterPro" id="IPR036942">
    <property type="entry name" value="Beta-barrel_TonB_sf"/>
</dbReference>
<evidence type="ECO:0000256" key="8">
    <source>
        <dbReference type="ARBA" id="ARBA00023004"/>
    </source>
</evidence>
<evidence type="ECO:0000313" key="18">
    <source>
        <dbReference type="EMBL" id="QEC72294.1"/>
    </source>
</evidence>
<keyword evidence="4 14" id="KW-1134">Transmembrane beta strand</keyword>
<keyword evidence="19" id="KW-1185">Reference proteome</keyword>
<evidence type="ECO:0000256" key="1">
    <source>
        <dbReference type="ARBA" id="ARBA00004571"/>
    </source>
</evidence>
<evidence type="ECO:0000259" key="16">
    <source>
        <dbReference type="Pfam" id="PF00593"/>
    </source>
</evidence>
<dbReference type="Proteomes" id="UP000321291">
    <property type="component" value="Chromosome"/>
</dbReference>
<dbReference type="OrthoDB" id="9758472at2"/>
<evidence type="ECO:0000256" key="6">
    <source>
        <dbReference type="ARBA" id="ARBA00022692"/>
    </source>
</evidence>
<feature type="domain" description="TonB-dependent receptor plug" evidence="17">
    <location>
        <begin position="142"/>
        <end position="232"/>
    </location>
</feature>
<dbReference type="InterPro" id="IPR000531">
    <property type="entry name" value="Beta-barrel_TonB"/>
</dbReference>
<dbReference type="InterPro" id="IPR012910">
    <property type="entry name" value="Plug_dom"/>
</dbReference>
<dbReference type="InterPro" id="IPR010105">
    <property type="entry name" value="TonB_sidphr_rcpt"/>
</dbReference>
<evidence type="ECO:0000256" key="2">
    <source>
        <dbReference type="ARBA" id="ARBA00009810"/>
    </source>
</evidence>
<keyword evidence="8" id="KW-0408">Iron</keyword>
<dbReference type="PANTHER" id="PTHR32552:SF68">
    <property type="entry name" value="FERRICHROME OUTER MEMBRANE TRANSPORTER_PHAGE RECEPTOR"/>
    <property type="match status" value="1"/>
</dbReference>
<keyword evidence="7" id="KW-0732">Signal</keyword>
<keyword evidence="9" id="KW-0406">Ion transport</keyword>
<dbReference type="InterPro" id="IPR039426">
    <property type="entry name" value="TonB-dep_rcpt-like"/>
</dbReference>
<evidence type="ECO:0000256" key="5">
    <source>
        <dbReference type="ARBA" id="ARBA00022496"/>
    </source>
</evidence>
<evidence type="ECO:0000256" key="14">
    <source>
        <dbReference type="PROSITE-ProRule" id="PRU01360"/>
    </source>
</evidence>
<evidence type="ECO:0000256" key="13">
    <source>
        <dbReference type="ARBA" id="ARBA00023237"/>
    </source>
</evidence>
<dbReference type="Pfam" id="PF00593">
    <property type="entry name" value="TonB_dep_Rec_b-barrel"/>
    <property type="match status" value="1"/>
</dbReference>
<evidence type="ECO:0000256" key="10">
    <source>
        <dbReference type="ARBA" id="ARBA00023077"/>
    </source>
</evidence>
<keyword evidence="6 14" id="KW-0812">Transmembrane</keyword>
<protein>
    <submittedName>
        <fullName evidence="18">TonB-dependent receptor</fullName>
    </submittedName>
</protein>
<keyword evidence="10 15" id="KW-0798">TonB box</keyword>
<dbReference type="Gene3D" id="2.40.170.20">
    <property type="entry name" value="TonB-dependent receptor, beta-barrel domain"/>
    <property type="match status" value="1"/>
</dbReference>
<keyword evidence="11 14" id="KW-0472">Membrane</keyword>
<dbReference type="SUPFAM" id="SSF56935">
    <property type="entry name" value="Porins"/>
    <property type="match status" value="1"/>
</dbReference>
<dbReference type="GO" id="GO:0030246">
    <property type="term" value="F:carbohydrate binding"/>
    <property type="evidence" value="ECO:0007669"/>
    <property type="project" value="InterPro"/>
</dbReference>
<evidence type="ECO:0000256" key="7">
    <source>
        <dbReference type="ARBA" id="ARBA00022729"/>
    </source>
</evidence>
<keyword evidence="3 14" id="KW-0813">Transport</keyword>
<comment type="subcellular location">
    <subcellularLocation>
        <location evidence="1 14">Cell outer membrane</location>
        <topology evidence="1 14">Multi-pass membrane protein</topology>
    </subcellularLocation>
</comment>
<dbReference type="Gene3D" id="2.60.40.1120">
    <property type="entry name" value="Carboxypeptidase-like, regulatory domain"/>
    <property type="match status" value="1"/>
</dbReference>
<dbReference type="SUPFAM" id="SSF49452">
    <property type="entry name" value="Starch-binding domain-like"/>
    <property type="match status" value="1"/>
</dbReference>
<dbReference type="GO" id="GO:0038023">
    <property type="term" value="F:signaling receptor activity"/>
    <property type="evidence" value="ECO:0007669"/>
    <property type="project" value="InterPro"/>
</dbReference>
<dbReference type="NCBIfam" id="TIGR01783">
    <property type="entry name" value="TonB-siderophor"/>
    <property type="match status" value="1"/>
</dbReference>
<evidence type="ECO:0000256" key="3">
    <source>
        <dbReference type="ARBA" id="ARBA00022448"/>
    </source>
</evidence>
<dbReference type="CDD" id="cd01347">
    <property type="entry name" value="ligand_gated_channel"/>
    <property type="match status" value="1"/>
</dbReference>
<feature type="domain" description="TonB-dependent receptor-like beta-barrel" evidence="16">
    <location>
        <begin position="316"/>
        <end position="750"/>
    </location>
</feature>
<dbReference type="PANTHER" id="PTHR32552">
    <property type="entry name" value="FERRICHROME IRON RECEPTOR-RELATED"/>
    <property type="match status" value="1"/>
</dbReference>
<dbReference type="PROSITE" id="PS52016">
    <property type="entry name" value="TONB_DEPENDENT_REC_3"/>
    <property type="match status" value="1"/>
</dbReference>
<evidence type="ECO:0000256" key="15">
    <source>
        <dbReference type="RuleBase" id="RU003357"/>
    </source>
</evidence>
<keyword evidence="5" id="KW-0410">Iron transport</keyword>
<dbReference type="KEGG" id="agi:FSB73_12035"/>
<evidence type="ECO:0000256" key="11">
    <source>
        <dbReference type="ARBA" id="ARBA00023136"/>
    </source>
</evidence>
<dbReference type="RefSeq" id="WP_146782385.1">
    <property type="nucleotide sequence ID" value="NZ_CP042434.1"/>
</dbReference>
<dbReference type="AlphaFoldDB" id="A0A5B8VL25"/>
<dbReference type="InterPro" id="IPR013784">
    <property type="entry name" value="Carb-bd-like_fold"/>
</dbReference>
<gene>
    <name evidence="18" type="ORF">FSB73_12035</name>
</gene>
<dbReference type="InterPro" id="IPR037066">
    <property type="entry name" value="Plug_dom_sf"/>
</dbReference>
<proteinExistence type="inferred from homology"/>
<comment type="similarity">
    <text evidence="2 14 15">Belongs to the TonB-dependent receptor family.</text>
</comment>
<dbReference type="Pfam" id="PF07715">
    <property type="entry name" value="Plug"/>
    <property type="match status" value="1"/>
</dbReference>
<keyword evidence="12 18" id="KW-0675">Receptor</keyword>
<sequence>MKYKQTSIGVFIVFFLVVINATSIFAQPKKGSVSGRVTTKDGRAATGVDIVVKDLNKGTNSDEKGEYIIANLVPGQYILKISGLGIANQERKIIISEGKRQKEDFKLDISFKQLEDVVVNAGQYNYQTDHSLDVAKMPLKNIDNPQVYSVVTKELLQDQFNTNITQALNNVPGAVASTDPAGGVSITVRGFTSEPSARNGLPFIAAGRSSLDPVNIERIEVLKGPTATLFGNAITSYGGAVNLVTKKPFEDFKGEVSYSMGSWSLNRVTTDINTPLNAEKTALLRVNAVANKQNSYMSAGHMNRYAFDPSLLLKVNDRLTLSFDLELYREDGNRVPYLRFDSLVMNNGVKNVSDLPIGYRTALYADNFNAIVNTQRAYFQASYEISKNWTSLTNLSVNNENVISYQGYPTFYNIDSINRSVSLYGVATTNFDIQHNLQGDFTIGGIRNRFVWGLDYLYSKSDMTYSSGFIDGINIQKTIIPVTKEQADYAISSNGYVALYPSEWLHYATYFSDLANITDRLMALASVRVDRYERNGIAPYGQTSAAPRFGLVYQPIKGVLSLFCNYMSGFQNNSPSVQPDGTQVNFKASYARQWETGVKVDGFSKRLAASLSYYNIDINDALRTDGSGFVYQDGKQRSKGIELDITASPAPGLNVTGGYVYNDNRYIKASSNEGKQTQFNPKNIANFWMSYKFLAQSALKGFGIGFGGNYSDQSYYDASNTIIVPSYTVFNGSVFFEHEKWRAGIALNNIDNKKYWSHSFTANPQPLRQVTASVTLKF</sequence>
<organism evidence="18 19">
    <name type="scientific">Arachidicoccus ginsenosidivorans</name>
    <dbReference type="NCBI Taxonomy" id="496057"/>
    <lineage>
        <taxon>Bacteria</taxon>
        <taxon>Pseudomonadati</taxon>
        <taxon>Bacteroidota</taxon>
        <taxon>Chitinophagia</taxon>
        <taxon>Chitinophagales</taxon>
        <taxon>Chitinophagaceae</taxon>
        <taxon>Arachidicoccus</taxon>
    </lineage>
</organism>
<dbReference type="Gene3D" id="2.170.130.10">
    <property type="entry name" value="TonB-dependent receptor, plug domain"/>
    <property type="match status" value="1"/>
</dbReference>
<evidence type="ECO:0000313" key="19">
    <source>
        <dbReference type="Proteomes" id="UP000321291"/>
    </source>
</evidence>
<dbReference type="GO" id="GO:0015891">
    <property type="term" value="P:siderophore transport"/>
    <property type="evidence" value="ECO:0007669"/>
    <property type="project" value="InterPro"/>
</dbReference>
<dbReference type="Pfam" id="PF13715">
    <property type="entry name" value="CarbopepD_reg_2"/>
    <property type="match status" value="1"/>
</dbReference>
<evidence type="ECO:0000256" key="12">
    <source>
        <dbReference type="ARBA" id="ARBA00023170"/>
    </source>
</evidence>
<dbReference type="GO" id="GO:0009279">
    <property type="term" value="C:cell outer membrane"/>
    <property type="evidence" value="ECO:0007669"/>
    <property type="project" value="UniProtKB-SubCell"/>
</dbReference>
<dbReference type="GO" id="GO:0015344">
    <property type="term" value="F:siderophore uptake transmembrane transporter activity"/>
    <property type="evidence" value="ECO:0007669"/>
    <property type="project" value="TreeGrafter"/>
</dbReference>
<evidence type="ECO:0000256" key="4">
    <source>
        <dbReference type="ARBA" id="ARBA00022452"/>
    </source>
</evidence>
<name>A0A5B8VL25_9BACT</name>
<reference evidence="18 19" key="1">
    <citation type="journal article" date="2017" name="Int. J. Syst. Evol. Microbiol.">
        <title>Arachidicoccus ginsenosidivorans sp. nov., with ginsenoside-converting activity isolated from ginseng cultivating soil.</title>
        <authorList>
            <person name="Siddiqi M.Z."/>
            <person name="Aslam Z."/>
            <person name="Im W.T."/>
        </authorList>
    </citation>
    <scope>NUCLEOTIDE SEQUENCE [LARGE SCALE GENOMIC DNA]</scope>
    <source>
        <strain evidence="18 19">Gsoil 809</strain>
    </source>
</reference>
<evidence type="ECO:0000256" key="9">
    <source>
        <dbReference type="ARBA" id="ARBA00023065"/>
    </source>
</evidence>
<accession>A0A5B8VL25</accession>
<dbReference type="EMBL" id="CP042434">
    <property type="protein sequence ID" value="QEC72294.1"/>
    <property type="molecule type" value="Genomic_DNA"/>
</dbReference>
<evidence type="ECO:0000259" key="17">
    <source>
        <dbReference type="Pfam" id="PF07715"/>
    </source>
</evidence>